<comment type="caution">
    <text evidence="2">The sequence shown here is derived from an EMBL/GenBank/DDBJ whole genome shotgun (WGS) entry which is preliminary data.</text>
</comment>
<dbReference type="AlphaFoldDB" id="A0A3R7F4F2"/>
<dbReference type="Proteomes" id="UP000215289">
    <property type="component" value="Unassembled WGS sequence"/>
</dbReference>
<proteinExistence type="predicted"/>
<gene>
    <name evidence="2" type="ORF">CFD26_105007</name>
</gene>
<organism evidence="2 3">
    <name type="scientific">Aspergillus turcosus</name>
    <dbReference type="NCBI Taxonomy" id="1245748"/>
    <lineage>
        <taxon>Eukaryota</taxon>
        <taxon>Fungi</taxon>
        <taxon>Dikarya</taxon>
        <taxon>Ascomycota</taxon>
        <taxon>Pezizomycotina</taxon>
        <taxon>Eurotiomycetes</taxon>
        <taxon>Eurotiomycetidae</taxon>
        <taxon>Eurotiales</taxon>
        <taxon>Aspergillaceae</taxon>
        <taxon>Aspergillus</taxon>
        <taxon>Aspergillus subgen. Fumigati</taxon>
    </lineage>
</organism>
<evidence type="ECO:0000313" key="2">
    <source>
        <dbReference type="EMBL" id="RLL95452.1"/>
    </source>
</evidence>
<accession>A0A3R7F4F2</accession>
<sequence>MNQTTKGESMLVRHHVNPANIHRYRQHASIDPTSFGLEVPSELHQRAHAIIGHEIFLRLRTHMAVDDDDVVPVQSTRPPTVFKVIGDHQQLRPLVFSRAKENPFQSQLQISLFTRLKLNGFMDVMFTDQHCMVGDLCNMISDVFYASKLSTAANLEDTVPALGSLSPERDKPVEPANALPLAPAPAALPAATVLAVVNNFSRSVMGLSMHHDVNFTIECYPWDGRSSPQYKNAGEYGSRGMVEKILPYIQRSHQTYCSLMSTLLSKCSRKECEEVLRLIKNSGNAGASACSMETAAPLDAPTESSQSEEEFASSGTIVPQTQSGVGVRAPQIPTPEVPESSIARRPSMPLWNPCNRKKGALLPSMVLDDDSEFSYTSTQSVLTNATTAPANATDIVHILRKVCPRMLAIAKEWIDIEGSAEPPTEETTAKIVQALAELGYLIGDELGRADNV</sequence>
<reference evidence="2 3" key="1">
    <citation type="submission" date="2018-08" db="EMBL/GenBank/DDBJ databases">
        <title>Draft genome sequences of two Aspergillus turcosus clinical strains isolated from bronchoalveolar lavage fluid: one azole-susceptible and the other azole-resistant.</title>
        <authorList>
            <person name="Parent-Michaud M."/>
            <person name="Dufresne P.J."/>
            <person name="Fournier E."/>
            <person name="Martineau C."/>
            <person name="Moreira S."/>
            <person name="Perkins V."/>
            <person name="De Repentigny L."/>
            <person name="Dufresne S.F."/>
        </authorList>
    </citation>
    <scope>NUCLEOTIDE SEQUENCE [LARGE SCALE GENOMIC DNA]</scope>
    <source>
        <strain evidence="2">HMR AF 1038</strain>
    </source>
</reference>
<protein>
    <submittedName>
        <fullName evidence="2">Uncharacterized protein</fullName>
    </submittedName>
</protein>
<feature type="compositionally biased region" description="Polar residues" evidence="1">
    <location>
        <begin position="315"/>
        <end position="324"/>
    </location>
</feature>
<dbReference type="EMBL" id="NIDN02000152">
    <property type="protein sequence ID" value="RLL95452.1"/>
    <property type="molecule type" value="Genomic_DNA"/>
</dbReference>
<feature type="region of interest" description="Disordered" evidence="1">
    <location>
        <begin position="297"/>
        <end position="345"/>
    </location>
</feature>
<dbReference type="OrthoDB" id="4526869at2759"/>
<keyword evidence="3" id="KW-1185">Reference proteome</keyword>
<evidence type="ECO:0000256" key="1">
    <source>
        <dbReference type="SAM" id="MobiDB-lite"/>
    </source>
</evidence>
<name>A0A3R7F4F2_9EURO</name>
<evidence type="ECO:0000313" key="3">
    <source>
        <dbReference type="Proteomes" id="UP000215289"/>
    </source>
</evidence>